<dbReference type="InterPro" id="IPR019762">
    <property type="entry name" value="Dynamin_GTPase_CS"/>
</dbReference>
<dbReference type="PANTHER" id="PTHR11566:SF21">
    <property type="entry name" value="DYNAMIN RELATED PROTEIN 1, ISOFORM A"/>
    <property type="match status" value="1"/>
</dbReference>
<gene>
    <name evidence="7" type="ORF">MONBRDRAFT_34545</name>
</gene>
<dbReference type="FunFam" id="3.40.50.300:FF:001027">
    <property type="entry name" value="dynamin-related protein 3A"/>
    <property type="match status" value="1"/>
</dbReference>
<feature type="region of interest" description="Disordered" evidence="4">
    <location>
        <begin position="533"/>
        <end position="601"/>
    </location>
</feature>
<dbReference type="GO" id="GO:0003924">
    <property type="term" value="F:GTPase activity"/>
    <property type="evidence" value="ECO:0000318"/>
    <property type="project" value="GO_Central"/>
</dbReference>
<dbReference type="InterPro" id="IPR000375">
    <property type="entry name" value="Dynamin_stalk"/>
</dbReference>
<sequence length="726" mass="80891">MDRLIPTINKLQDVLNIVGENSEIQLPQIVVVGAQASSPADHPALRMSHEQSSGKSSILENVVGKDFLPRGTGIVTRVPLVLQLVQTADDEWATFQHAGGKVFRDFEQVRQEIVDQTERITGPGKAVSNEPIHLRVHSPNVVNLTLVDLPGLTKVAVADQPQDIGPQIRRLVRHYIDNPNSLILAVSPANADIANSDSLQIAKEVDPQGDRTLAIVTKLDLMDRGTDAKALLSGEVLPVKLGIIGIVNRSQNDINCKTSIQDSLDNEKRFFRTHYPEMADRCGCAFLADTLHHLLLQHIRACLPDLKQRIKSLQIQTHKRVQELGEPLKDDATRGATLLTNIMRYAEAVKASISGSGAMMRASDEQLPLSTGARIYHIFHYTFGGALNKMDAMEGLDSQKILAEIRNAAGPRPSLFIPEAAFEALIKKQIQRLESPSVQCAELIHEELLAVLRQCLKLRELARFEALRERLLDCARKFLERCLPRTLDMIRNLIHVEMSYINTKHPDFENPQSLFATPRAPVAEPVAMLPEDLSPGTERLEDYGPNAKPARKEAKGGNPGFFNMLLNSMKRQPEEPVLNSPSVEEISQALQDDSSPDASQETQIVTQLVTSYFTIVRKTITDMVPKTIMAFMVSQLQEELHHQLVQELYGAGADLSLLDEDPRLVKERTAAKEKLRVLDECNTIVSQKYRFNSSTLWHGYGAVLLTELIHLMRNRRSKIDLSGAKH</sequence>
<dbReference type="GO" id="GO:0005737">
    <property type="term" value="C:cytoplasm"/>
    <property type="evidence" value="ECO:0000318"/>
    <property type="project" value="GO_Central"/>
</dbReference>
<comment type="similarity">
    <text evidence="3">Belongs to the TRAFAC class dynamin-like GTPase superfamily. Dynamin/Fzo/YdjA family.</text>
</comment>
<dbReference type="OMA" id="IQRRKEC"/>
<feature type="domain" description="Dynamin-type G" evidence="6">
    <location>
        <begin position="39"/>
        <end position="304"/>
    </location>
</feature>
<dbReference type="PRINTS" id="PR00195">
    <property type="entry name" value="DYNAMIN"/>
</dbReference>
<dbReference type="GeneID" id="5895656"/>
<dbReference type="CDD" id="cd08771">
    <property type="entry name" value="DLP_1"/>
    <property type="match status" value="1"/>
</dbReference>
<dbReference type="GO" id="GO:0016020">
    <property type="term" value="C:membrane"/>
    <property type="evidence" value="ECO:0000318"/>
    <property type="project" value="GO_Central"/>
</dbReference>
<dbReference type="InterPro" id="IPR001401">
    <property type="entry name" value="Dynamin_GTPase"/>
</dbReference>
<dbReference type="Gene3D" id="3.40.50.300">
    <property type="entry name" value="P-loop containing nucleotide triphosphate hydrolases"/>
    <property type="match status" value="1"/>
</dbReference>
<dbReference type="InterPro" id="IPR045063">
    <property type="entry name" value="Dynamin_N"/>
</dbReference>
<dbReference type="FunCoup" id="A9VCG6">
    <property type="interactions" value="1902"/>
</dbReference>
<dbReference type="Pfam" id="PF01031">
    <property type="entry name" value="Dynamin_M"/>
    <property type="match status" value="1"/>
</dbReference>
<evidence type="ECO:0000256" key="3">
    <source>
        <dbReference type="RuleBase" id="RU003932"/>
    </source>
</evidence>
<evidence type="ECO:0000313" key="7">
    <source>
        <dbReference type="EMBL" id="EDQ84781.1"/>
    </source>
</evidence>
<dbReference type="InterPro" id="IPR027417">
    <property type="entry name" value="P-loop_NTPase"/>
</dbReference>
<dbReference type="PROSITE" id="PS00410">
    <property type="entry name" value="G_DYNAMIN_1"/>
    <property type="match status" value="1"/>
</dbReference>
<dbReference type="PANTHER" id="PTHR11566">
    <property type="entry name" value="DYNAMIN"/>
    <property type="match status" value="1"/>
</dbReference>
<dbReference type="AlphaFoldDB" id="A9VCG6"/>
<keyword evidence="2 3" id="KW-0342">GTP-binding</keyword>
<evidence type="ECO:0000256" key="4">
    <source>
        <dbReference type="SAM" id="MobiDB-lite"/>
    </source>
</evidence>
<evidence type="ECO:0000256" key="1">
    <source>
        <dbReference type="ARBA" id="ARBA00022741"/>
    </source>
</evidence>
<name>A9VCG6_MONBE</name>
<dbReference type="SMART" id="SM00053">
    <property type="entry name" value="DYNc"/>
    <property type="match status" value="1"/>
</dbReference>
<dbReference type="GO" id="GO:0048312">
    <property type="term" value="P:intracellular distribution of mitochondria"/>
    <property type="evidence" value="ECO:0000318"/>
    <property type="project" value="GO_Central"/>
</dbReference>
<feature type="domain" description="GED" evidence="5">
    <location>
        <begin position="602"/>
        <end position="693"/>
    </location>
</feature>
<organism evidence="7 8">
    <name type="scientific">Monosiga brevicollis</name>
    <name type="common">Choanoflagellate</name>
    <dbReference type="NCBI Taxonomy" id="81824"/>
    <lineage>
        <taxon>Eukaryota</taxon>
        <taxon>Choanoflagellata</taxon>
        <taxon>Craspedida</taxon>
        <taxon>Salpingoecidae</taxon>
        <taxon>Monosiga</taxon>
    </lineage>
</organism>
<feature type="compositionally biased region" description="Polar residues" evidence="4">
    <location>
        <begin position="588"/>
        <end position="601"/>
    </location>
</feature>
<keyword evidence="8" id="KW-1185">Reference proteome</keyword>
<reference evidence="7 8" key="1">
    <citation type="journal article" date="2008" name="Nature">
        <title>The genome of the choanoflagellate Monosiga brevicollis and the origin of metazoans.</title>
        <authorList>
            <consortium name="JGI Sequencing"/>
            <person name="King N."/>
            <person name="Westbrook M.J."/>
            <person name="Young S.L."/>
            <person name="Kuo A."/>
            <person name="Abedin M."/>
            <person name="Chapman J."/>
            <person name="Fairclough S."/>
            <person name="Hellsten U."/>
            <person name="Isogai Y."/>
            <person name="Letunic I."/>
            <person name="Marr M."/>
            <person name="Pincus D."/>
            <person name="Putnam N."/>
            <person name="Rokas A."/>
            <person name="Wright K.J."/>
            <person name="Zuzow R."/>
            <person name="Dirks W."/>
            <person name="Good M."/>
            <person name="Goodstein D."/>
            <person name="Lemons D."/>
            <person name="Li W."/>
            <person name="Lyons J.B."/>
            <person name="Morris A."/>
            <person name="Nichols S."/>
            <person name="Richter D.J."/>
            <person name="Salamov A."/>
            <person name="Bork P."/>
            <person name="Lim W.A."/>
            <person name="Manning G."/>
            <person name="Miller W.T."/>
            <person name="McGinnis W."/>
            <person name="Shapiro H."/>
            <person name="Tjian R."/>
            <person name="Grigoriev I.V."/>
            <person name="Rokhsar D."/>
        </authorList>
    </citation>
    <scope>NUCLEOTIDE SEQUENCE [LARGE SCALE GENOMIC DNA]</scope>
    <source>
        <strain evidence="8">MX1 / ATCC 50154</strain>
    </source>
</reference>
<dbReference type="GO" id="GO:0005525">
    <property type="term" value="F:GTP binding"/>
    <property type="evidence" value="ECO:0007669"/>
    <property type="project" value="UniProtKB-KW"/>
</dbReference>
<dbReference type="KEGG" id="mbr:MONBRDRAFT_34545"/>
<dbReference type="GO" id="GO:0016559">
    <property type="term" value="P:peroxisome fission"/>
    <property type="evidence" value="ECO:0000318"/>
    <property type="project" value="GO_Central"/>
</dbReference>
<dbReference type="EMBL" id="CH991581">
    <property type="protein sequence ID" value="EDQ84781.1"/>
    <property type="molecule type" value="Genomic_DNA"/>
</dbReference>
<dbReference type="SMART" id="SM00302">
    <property type="entry name" value="GED"/>
    <property type="match status" value="1"/>
</dbReference>
<dbReference type="GO" id="GO:0005739">
    <property type="term" value="C:mitochondrion"/>
    <property type="evidence" value="ECO:0000318"/>
    <property type="project" value="GO_Central"/>
</dbReference>
<evidence type="ECO:0000256" key="2">
    <source>
        <dbReference type="ARBA" id="ARBA00023134"/>
    </source>
</evidence>
<dbReference type="GO" id="GO:0008017">
    <property type="term" value="F:microtubule binding"/>
    <property type="evidence" value="ECO:0000318"/>
    <property type="project" value="GO_Central"/>
</dbReference>
<dbReference type="Proteomes" id="UP000001357">
    <property type="component" value="Unassembled WGS sequence"/>
</dbReference>
<dbReference type="InterPro" id="IPR022812">
    <property type="entry name" value="Dynamin"/>
</dbReference>
<protein>
    <recommendedName>
        <fullName evidence="9">Dynamin GTPase</fullName>
    </recommendedName>
</protein>
<dbReference type="InterPro" id="IPR030381">
    <property type="entry name" value="G_DYNAMIN_dom"/>
</dbReference>
<dbReference type="Gene3D" id="1.20.120.1240">
    <property type="entry name" value="Dynamin, middle domain"/>
    <property type="match status" value="1"/>
</dbReference>
<dbReference type="InParanoid" id="A9VCG6"/>
<proteinExistence type="inferred from homology"/>
<dbReference type="PROSITE" id="PS51388">
    <property type="entry name" value="GED"/>
    <property type="match status" value="1"/>
</dbReference>
<evidence type="ECO:0000313" key="8">
    <source>
        <dbReference type="Proteomes" id="UP000001357"/>
    </source>
</evidence>
<dbReference type="PROSITE" id="PS51718">
    <property type="entry name" value="G_DYNAMIN_2"/>
    <property type="match status" value="1"/>
</dbReference>
<keyword evidence="1 3" id="KW-0547">Nucleotide-binding</keyword>
<dbReference type="Pfam" id="PF02212">
    <property type="entry name" value="GED"/>
    <property type="match status" value="1"/>
</dbReference>
<dbReference type="Pfam" id="PF00350">
    <property type="entry name" value="Dynamin_N"/>
    <property type="match status" value="1"/>
</dbReference>
<accession>A9VCG6</accession>
<evidence type="ECO:0000259" key="5">
    <source>
        <dbReference type="PROSITE" id="PS51388"/>
    </source>
</evidence>
<dbReference type="SUPFAM" id="SSF52540">
    <property type="entry name" value="P-loop containing nucleoside triphosphate hydrolases"/>
    <property type="match status" value="1"/>
</dbReference>
<dbReference type="GO" id="GO:0005874">
    <property type="term" value="C:microtubule"/>
    <property type="evidence" value="ECO:0000318"/>
    <property type="project" value="GO_Central"/>
</dbReference>
<dbReference type="RefSeq" id="XP_001750431.1">
    <property type="nucleotide sequence ID" value="XM_001750379.1"/>
</dbReference>
<evidence type="ECO:0008006" key="9">
    <source>
        <dbReference type="Google" id="ProtNLM"/>
    </source>
</evidence>
<dbReference type="GO" id="GO:0000266">
    <property type="term" value="P:mitochondrial fission"/>
    <property type="evidence" value="ECO:0000318"/>
    <property type="project" value="GO_Central"/>
</dbReference>
<dbReference type="InterPro" id="IPR020850">
    <property type="entry name" value="GED_dom"/>
</dbReference>
<dbReference type="eggNOG" id="KOG0446">
    <property type="taxonomic scope" value="Eukaryota"/>
</dbReference>
<dbReference type="STRING" id="81824.A9VCG6"/>
<dbReference type="InterPro" id="IPR003130">
    <property type="entry name" value="GED"/>
</dbReference>
<evidence type="ECO:0000259" key="6">
    <source>
        <dbReference type="PROSITE" id="PS51718"/>
    </source>
</evidence>